<dbReference type="Pfam" id="PF13622">
    <property type="entry name" value="4HBT_3"/>
    <property type="match status" value="1"/>
</dbReference>
<protein>
    <submittedName>
        <fullName evidence="2">PaaI family thioesterase</fullName>
    </submittedName>
</protein>
<evidence type="ECO:0000259" key="1">
    <source>
        <dbReference type="Pfam" id="PF13622"/>
    </source>
</evidence>
<organism evidence="2 3">
    <name type="scientific">Limnobacter profundi</name>
    <dbReference type="NCBI Taxonomy" id="2732163"/>
    <lineage>
        <taxon>Bacteria</taxon>
        <taxon>Pseudomonadati</taxon>
        <taxon>Pseudomonadota</taxon>
        <taxon>Betaproteobacteria</taxon>
        <taxon>Burkholderiales</taxon>
        <taxon>Burkholderiaceae</taxon>
        <taxon>Limnobacter</taxon>
    </lineage>
</organism>
<dbReference type="Proteomes" id="UP000501130">
    <property type="component" value="Chromosome"/>
</dbReference>
<evidence type="ECO:0000313" key="3">
    <source>
        <dbReference type="Proteomes" id="UP000501130"/>
    </source>
</evidence>
<dbReference type="CDD" id="cd03443">
    <property type="entry name" value="PaaI_thioesterase"/>
    <property type="match status" value="1"/>
</dbReference>
<dbReference type="InterPro" id="IPR003736">
    <property type="entry name" value="PAAI_dom"/>
</dbReference>
<reference evidence="2 3" key="1">
    <citation type="submission" date="2020-05" db="EMBL/GenBank/DDBJ databases">
        <title>Compete genome of Limnobacter sp. SAORIC-580.</title>
        <authorList>
            <person name="Song J."/>
            <person name="Cho J.-C."/>
        </authorList>
    </citation>
    <scope>NUCLEOTIDE SEQUENCE [LARGE SCALE GENOMIC DNA]</scope>
    <source>
        <strain evidence="2 3">SAORIC-580</strain>
    </source>
</reference>
<name>A0ABX6N5U3_9BURK</name>
<dbReference type="EMBL" id="CP053084">
    <property type="protein sequence ID" value="QJR29772.1"/>
    <property type="molecule type" value="Genomic_DNA"/>
</dbReference>
<gene>
    <name evidence="2" type="ORF">HKT17_08620</name>
</gene>
<evidence type="ECO:0000313" key="2">
    <source>
        <dbReference type="EMBL" id="QJR29772.1"/>
    </source>
</evidence>
<feature type="domain" description="Acyl-CoA thioesterase-like N-terminal HotDog" evidence="1">
    <location>
        <begin position="66"/>
        <end position="143"/>
    </location>
</feature>
<dbReference type="InterPro" id="IPR029069">
    <property type="entry name" value="HotDog_dom_sf"/>
</dbReference>
<dbReference type="Gene3D" id="3.10.129.10">
    <property type="entry name" value="Hotdog Thioesterase"/>
    <property type="match status" value="1"/>
</dbReference>
<keyword evidence="3" id="KW-1185">Reference proteome</keyword>
<dbReference type="RefSeq" id="WP_105029256.1">
    <property type="nucleotide sequence ID" value="NZ_CP053084.1"/>
</dbReference>
<accession>A0ABX6N5U3</accession>
<dbReference type="SUPFAM" id="SSF54637">
    <property type="entry name" value="Thioesterase/thiol ester dehydrase-isomerase"/>
    <property type="match status" value="1"/>
</dbReference>
<proteinExistence type="predicted"/>
<dbReference type="InterPro" id="IPR049449">
    <property type="entry name" value="TesB_ACOT8-like_N"/>
</dbReference>
<dbReference type="NCBIfam" id="TIGR00369">
    <property type="entry name" value="unchar_dom_1"/>
    <property type="match status" value="1"/>
</dbReference>
<sequence>MADVGTKRVGNDREDKVALLNPAQAKLLEDNPFVGFLGMKLVNSADDVSYQLSFRDQHMGNPLLRTFHGGILASFGEISAALHVIGILDLNSEPQCQSMTFDYLRPAFAGTICAVPQVIRSGKRFIITSVEIYQNQTLVAMGRFIYTR</sequence>